<organism evidence="1 2">
    <name type="scientific">Promethearchaeum syntrophicum</name>
    <dbReference type="NCBI Taxonomy" id="2594042"/>
    <lineage>
        <taxon>Archaea</taxon>
        <taxon>Promethearchaeati</taxon>
        <taxon>Promethearchaeota</taxon>
        <taxon>Promethearchaeia</taxon>
        <taxon>Promethearchaeales</taxon>
        <taxon>Promethearchaeaceae</taxon>
        <taxon>Promethearchaeum</taxon>
    </lineage>
</organism>
<accession>A0AC61ZTV8</accession>
<dbReference type="EMBL" id="CP042905">
    <property type="protein sequence ID" value="XDF89256.1"/>
    <property type="molecule type" value="Genomic_DNA"/>
</dbReference>
<gene>
    <name evidence="1" type="ORF">DSAG12_04105</name>
</gene>
<evidence type="ECO:0000313" key="2">
    <source>
        <dbReference type="Proteomes" id="UP000321408"/>
    </source>
</evidence>
<reference evidence="1 2" key="1">
    <citation type="journal article" date="2020" name="Nature">
        <title>Isolation of an archaeon at the prokaryote-eukaryote interface.</title>
        <authorList>
            <person name="Imachi H."/>
            <person name="Nobu M.K."/>
            <person name="Nakahara N."/>
            <person name="Morono Y."/>
            <person name="Ogawara M."/>
            <person name="Takaki Y."/>
            <person name="Takano Y."/>
            <person name="Uematsu K."/>
            <person name="Ikuta T."/>
            <person name="Ito M."/>
            <person name="Matsui Y."/>
            <person name="Miyazaki M."/>
            <person name="Murata K."/>
            <person name="Saito Y."/>
            <person name="Sakai S."/>
            <person name="Song C."/>
            <person name="Tasumi E."/>
            <person name="Yamanaka Y."/>
            <person name="Yamaguchi T."/>
            <person name="Kamagata Y."/>
            <person name="Tamaki H."/>
            <person name="Takai K."/>
        </authorList>
    </citation>
    <scope>NUCLEOTIDE SEQUENCE [LARGE SCALE GENOMIC DNA]</scope>
    <source>
        <strain evidence="1 2">MK-D1</strain>
    </source>
</reference>
<name>A0AC61ZTV8_9ARCH</name>
<proteinExistence type="predicted"/>
<keyword evidence="2" id="KW-1185">Reference proteome</keyword>
<dbReference type="Proteomes" id="UP000321408">
    <property type="component" value="Chromosome"/>
</dbReference>
<evidence type="ECO:0000313" key="1">
    <source>
        <dbReference type="EMBL" id="XDF89256.1"/>
    </source>
</evidence>
<sequence length="40" mass="4842">MKNISKSAIIEDNFQFSLQNVQMNIIEKYYHELVRSKSFF</sequence>
<protein>
    <submittedName>
        <fullName evidence="1">Uncharacterized protein</fullName>
    </submittedName>
</protein>
<reference evidence="1 2" key="2">
    <citation type="journal article" date="2024" name="Int. J. Syst. Evol. Microbiol.">
        <title>Promethearchaeum syntrophicum gen. nov., sp. nov., an anaerobic, obligately syntrophic archaeon, the first isolate of the lineage 'Asgard' archaea, and proposal of the new archaeal phylum Promethearchaeota phyl. nov. and kingdom Promethearchaeati regn. nov.</title>
        <authorList>
            <person name="Imachi H."/>
            <person name="Nobu M.K."/>
            <person name="Kato S."/>
            <person name="Takaki Y."/>
            <person name="Miyazaki M."/>
            <person name="Miyata M."/>
            <person name="Ogawara M."/>
            <person name="Saito Y."/>
            <person name="Sakai S."/>
            <person name="Tahara Y.O."/>
            <person name="Takano Y."/>
            <person name="Tasumi E."/>
            <person name="Uematsu K."/>
            <person name="Yoshimura T."/>
            <person name="Itoh T."/>
            <person name="Ohkuma M."/>
            <person name="Takai K."/>
        </authorList>
    </citation>
    <scope>NUCLEOTIDE SEQUENCE [LARGE SCALE GENOMIC DNA]</scope>
    <source>
        <strain evidence="1 2">MK-D1</strain>
    </source>
</reference>